<evidence type="ECO:0000313" key="8">
    <source>
        <dbReference type="EMBL" id="PHM61319.1"/>
    </source>
</evidence>
<keyword evidence="5" id="KW-0547">Nucleotide-binding</keyword>
<dbReference type="Pfam" id="PF12002">
    <property type="entry name" value="MgsA_C"/>
    <property type="match status" value="1"/>
</dbReference>
<evidence type="ECO:0000256" key="5">
    <source>
        <dbReference type="ARBA" id="ARBA00022741"/>
    </source>
</evidence>
<feature type="domain" description="AAA+ ATPase" evidence="7">
    <location>
        <begin position="49"/>
        <end position="165"/>
    </location>
</feature>
<evidence type="ECO:0000313" key="9">
    <source>
        <dbReference type="Proteomes" id="UP000222168"/>
    </source>
</evidence>
<dbReference type="SUPFAM" id="SSF48019">
    <property type="entry name" value="post-AAA+ oligomerization domain-like"/>
    <property type="match status" value="1"/>
</dbReference>
<dbReference type="GO" id="GO:0006261">
    <property type="term" value="P:DNA-templated DNA replication"/>
    <property type="evidence" value="ECO:0007669"/>
    <property type="project" value="TreeGrafter"/>
</dbReference>
<dbReference type="PANTHER" id="PTHR13779">
    <property type="entry name" value="WERNER HELICASE-INTERACTING PROTEIN 1 FAMILY MEMBER"/>
    <property type="match status" value="1"/>
</dbReference>
<evidence type="ECO:0000256" key="2">
    <source>
        <dbReference type="ARBA" id="ARBA00008959"/>
    </source>
</evidence>
<dbReference type="GO" id="GO:0016887">
    <property type="term" value="F:ATP hydrolysis activity"/>
    <property type="evidence" value="ECO:0007669"/>
    <property type="project" value="InterPro"/>
</dbReference>
<dbReference type="SMART" id="SM00382">
    <property type="entry name" value="AAA"/>
    <property type="match status" value="1"/>
</dbReference>
<organism evidence="8 9">
    <name type="scientific">Xenorhabdus ishibashii</name>
    <dbReference type="NCBI Taxonomy" id="1034471"/>
    <lineage>
        <taxon>Bacteria</taxon>
        <taxon>Pseudomonadati</taxon>
        <taxon>Pseudomonadota</taxon>
        <taxon>Gammaproteobacteria</taxon>
        <taxon>Enterobacterales</taxon>
        <taxon>Morganellaceae</taxon>
        <taxon>Xenorhabdus</taxon>
    </lineage>
</organism>
<dbReference type="OrthoDB" id="9778364at2"/>
<dbReference type="GO" id="GO:0008047">
    <property type="term" value="F:enzyme activator activity"/>
    <property type="evidence" value="ECO:0007669"/>
    <property type="project" value="TreeGrafter"/>
</dbReference>
<accession>A0A2D0KD00</accession>
<dbReference type="GO" id="GO:0000731">
    <property type="term" value="P:DNA synthesis involved in DNA repair"/>
    <property type="evidence" value="ECO:0007669"/>
    <property type="project" value="TreeGrafter"/>
</dbReference>
<dbReference type="InterPro" id="IPR008921">
    <property type="entry name" value="DNA_pol3_clamp-load_cplx_C"/>
</dbReference>
<evidence type="ECO:0000256" key="4">
    <source>
        <dbReference type="ARBA" id="ARBA00022705"/>
    </source>
</evidence>
<keyword evidence="9" id="KW-1185">Reference proteome</keyword>
<dbReference type="CDD" id="cd00009">
    <property type="entry name" value="AAA"/>
    <property type="match status" value="1"/>
</dbReference>
<keyword evidence="6" id="KW-0067">ATP-binding</keyword>
<evidence type="ECO:0000256" key="3">
    <source>
        <dbReference type="ARBA" id="ARBA00020776"/>
    </source>
</evidence>
<dbReference type="FunFam" id="1.10.3710.10:FF:000001">
    <property type="entry name" value="Replication-associated recombination protein A"/>
    <property type="match status" value="1"/>
</dbReference>
<dbReference type="GO" id="GO:0003677">
    <property type="term" value="F:DNA binding"/>
    <property type="evidence" value="ECO:0007669"/>
    <property type="project" value="InterPro"/>
</dbReference>
<comment type="caution">
    <text evidence="8">The sequence shown here is derived from an EMBL/GenBank/DDBJ whole genome shotgun (WGS) entry which is preliminary data.</text>
</comment>
<dbReference type="Gene3D" id="1.10.8.60">
    <property type="match status" value="1"/>
</dbReference>
<dbReference type="InterPro" id="IPR051314">
    <property type="entry name" value="AAA_ATPase_RarA/MGS1/WRNIP1"/>
</dbReference>
<keyword evidence="8" id="KW-0378">Hydrolase</keyword>
<dbReference type="CDD" id="cd18139">
    <property type="entry name" value="HLD_clamp_RarA"/>
    <property type="match status" value="1"/>
</dbReference>
<name>A0A2D0KD00_9GAMM</name>
<dbReference type="FunFam" id="1.10.8.60:FF:000029">
    <property type="entry name" value="Replication-associated recombination protein A"/>
    <property type="match status" value="1"/>
</dbReference>
<dbReference type="EMBL" id="NJAK01000001">
    <property type="protein sequence ID" value="PHM61319.1"/>
    <property type="molecule type" value="Genomic_DNA"/>
</dbReference>
<reference evidence="8 9" key="1">
    <citation type="journal article" date="2017" name="Nat. Microbiol.">
        <title>Natural product diversity associated with the nematode symbionts Photorhabdus and Xenorhabdus.</title>
        <authorList>
            <person name="Tobias N.J."/>
            <person name="Wolff H."/>
            <person name="Djahanschiri B."/>
            <person name="Grundmann F."/>
            <person name="Kronenwerth M."/>
            <person name="Shi Y.M."/>
            <person name="Simonyi S."/>
            <person name="Grun P."/>
            <person name="Shapiro-Ilan D."/>
            <person name="Pidot S.J."/>
            <person name="Stinear T.P."/>
            <person name="Ebersberger I."/>
            <person name="Bode H.B."/>
        </authorList>
    </citation>
    <scope>NUCLEOTIDE SEQUENCE [LARGE SCALE GENOMIC DNA]</scope>
    <source>
        <strain evidence="8 9">DSM 22670</strain>
    </source>
</reference>
<comment type="similarity">
    <text evidence="2">Belongs to the AAA ATPase family. RarA/MGS1/WRNIP1 subfamily.</text>
</comment>
<dbReference type="GO" id="GO:0017116">
    <property type="term" value="F:single-stranded DNA helicase activity"/>
    <property type="evidence" value="ECO:0007669"/>
    <property type="project" value="TreeGrafter"/>
</dbReference>
<keyword evidence="8" id="KW-0347">Helicase</keyword>
<sequence length="447" mass="49787">MNNLSLDFSQNEFQPLAARMRPVTLDQYIGQQHLLAEGKPLPRAIRAGHLHSMILWGPPGTGKTTLAEIIGYYAQADIECISAVTSGIKEIRESIEKARQNRNAGRRTILFVDEVHRFNKSQQDAFLPHIEDGTITFIGATTENPSFELNSALLSRARVYLLKSLSTAEIEQVLIHAMNDTERGIGGQNIVLPDNTRQMIAELVAGDARRSLNLLEMMSDMAETNVQGQRVLTPELLKEVSGERSARFDNKGDRYYDLISALHKSIRGSAPDAALYWYARIITAGGDPLYVARRLLAIASEDVGNADPRGMQIAIAAWDCFTRVGAAEGERAIAQAIVYLACAPKSNAVYTAFKAAMADAQNKPDYDVPAHLRNAPTKLMKDIGFGEEYRYAHDEVNAYAAGEVYFPPEMQQTRYYYPTARGLEGKIGEKLNWLMEQDQNSPIKRYR</sequence>
<dbReference type="Pfam" id="PF00004">
    <property type="entry name" value="AAA"/>
    <property type="match status" value="1"/>
</dbReference>
<dbReference type="InterPro" id="IPR003959">
    <property type="entry name" value="ATPase_AAA_core"/>
</dbReference>
<dbReference type="InterPro" id="IPR027417">
    <property type="entry name" value="P-loop_NTPase"/>
</dbReference>
<dbReference type="FunFam" id="3.40.50.300:FF:000137">
    <property type="entry name" value="Replication-associated recombination protein A"/>
    <property type="match status" value="1"/>
</dbReference>
<dbReference type="Pfam" id="PF16193">
    <property type="entry name" value="AAA_assoc_2"/>
    <property type="match status" value="1"/>
</dbReference>
<dbReference type="Gene3D" id="1.10.3710.10">
    <property type="entry name" value="DNA polymerase III clamp loader subunits, C-terminal domain"/>
    <property type="match status" value="1"/>
</dbReference>
<dbReference type="InterPro" id="IPR021886">
    <property type="entry name" value="MgsA_C"/>
</dbReference>
<dbReference type="PANTHER" id="PTHR13779:SF7">
    <property type="entry name" value="ATPASE WRNIP1"/>
    <property type="match status" value="1"/>
</dbReference>
<gene>
    <name evidence="8" type="ORF">Xish_00442</name>
</gene>
<dbReference type="Proteomes" id="UP000222168">
    <property type="component" value="Unassembled WGS sequence"/>
</dbReference>
<dbReference type="GO" id="GO:0005524">
    <property type="term" value="F:ATP binding"/>
    <property type="evidence" value="ECO:0007669"/>
    <property type="project" value="UniProtKB-KW"/>
</dbReference>
<dbReference type="FunFam" id="1.20.272.10:FF:000001">
    <property type="entry name" value="Putative AAA family ATPase"/>
    <property type="match status" value="1"/>
</dbReference>
<evidence type="ECO:0000259" key="7">
    <source>
        <dbReference type="SMART" id="SM00382"/>
    </source>
</evidence>
<protein>
    <recommendedName>
        <fullName evidence="3">Replication-associated recombination protein A</fullName>
    </recommendedName>
</protein>
<evidence type="ECO:0000256" key="6">
    <source>
        <dbReference type="ARBA" id="ARBA00022840"/>
    </source>
</evidence>
<dbReference type="Gene3D" id="1.20.272.10">
    <property type="match status" value="1"/>
</dbReference>
<dbReference type="Gene3D" id="3.40.50.300">
    <property type="entry name" value="P-loop containing nucleotide triphosphate hydrolases"/>
    <property type="match status" value="1"/>
</dbReference>
<proteinExistence type="inferred from homology"/>
<dbReference type="InterPro" id="IPR032423">
    <property type="entry name" value="AAA_assoc_2"/>
</dbReference>
<keyword evidence="4" id="KW-0235">DNA replication</keyword>
<dbReference type="SUPFAM" id="SSF52540">
    <property type="entry name" value="P-loop containing nucleoside triphosphate hydrolases"/>
    <property type="match status" value="1"/>
</dbReference>
<comment type="function">
    <text evidence="1">DNA-dependent ATPase that plays important roles in cellular responses to stalled DNA replication processes.</text>
</comment>
<dbReference type="AlphaFoldDB" id="A0A2D0KD00"/>
<evidence type="ECO:0000256" key="1">
    <source>
        <dbReference type="ARBA" id="ARBA00002393"/>
    </source>
</evidence>
<dbReference type="RefSeq" id="WP_099116498.1">
    <property type="nucleotide sequence ID" value="NZ_NJAK01000001.1"/>
</dbReference>
<dbReference type="InterPro" id="IPR003593">
    <property type="entry name" value="AAA+_ATPase"/>
</dbReference>